<dbReference type="OrthoDB" id="963735at2"/>
<evidence type="ECO:0000313" key="2">
    <source>
        <dbReference type="Proteomes" id="UP000033054"/>
    </source>
</evidence>
<accession>A0A0E3ZT17</accession>
<dbReference type="HOGENOM" id="CLU_2453116_0_0_10"/>
<gene>
    <name evidence="1" type="ORF">SD10_01770</name>
</gene>
<proteinExistence type="predicted"/>
<dbReference type="RefSeq" id="WP_046375410.1">
    <property type="nucleotide sequence ID" value="NZ_CP010429.1"/>
</dbReference>
<dbReference type="KEGG" id="srd:SD10_01770"/>
<protein>
    <submittedName>
        <fullName evidence="1">Uncharacterized protein</fullName>
    </submittedName>
</protein>
<dbReference type="AlphaFoldDB" id="A0A0E3ZT17"/>
<dbReference type="Proteomes" id="UP000033054">
    <property type="component" value="Chromosome"/>
</dbReference>
<keyword evidence="2" id="KW-1185">Reference proteome</keyword>
<name>A0A0E3ZT17_9BACT</name>
<dbReference type="EMBL" id="CP010429">
    <property type="protein sequence ID" value="AKD53818.1"/>
    <property type="molecule type" value="Genomic_DNA"/>
</dbReference>
<dbReference type="PATRIC" id="fig|1379870.5.peg.387"/>
<reference evidence="1 2" key="1">
    <citation type="journal article" date="2014" name="Curr. Microbiol.">
        <title>Spirosoma radiotolerans sp. nov., a gamma-radiation-resistant bacterium isolated from gamma ray-irradiated soil.</title>
        <authorList>
            <person name="Lee J.J."/>
            <person name="Srinivasan S."/>
            <person name="Lim S."/>
            <person name="Joe M."/>
            <person name="Im S."/>
            <person name="Bae S.I."/>
            <person name="Park K.R."/>
            <person name="Han J.H."/>
            <person name="Park S.H."/>
            <person name="Joo B.M."/>
            <person name="Park S.J."/>
            <person name="Kim M.K."/>
        </authorList>
    </citation>
    <scope>NUCLEOTIDE SEQUENCE [LARGE SCALE GENOMIC DNA]</scope>
    <source>
        <strain evidence="1 2">DG5A</strain>
    </source>
</reference>
<organism evidence="1 2">
    <name type="scientific">Spirosoma radiotolerans</name>
    <dbReference type="NCBI Taxonomy" id="1379870"/>
    <lineage>
        <taxon>Bacteria</taxon>
        <taxon>Pseudomonadati</taxon>
        <taxon>Bacteroidota</taxon>
        <taxon>Cytophagia</taxon>
        <taxon>Cytophagales</taxon>
        <taxon>Cytophagaceae</taxon>
        <taxon>Spirosoma</taxon>
    </lineage>
</organism>
<evidence type="ECO:0000313" key="1">
    <source>
        <dbReference type="EMBL" id="AKD53818.1"/>
    </source>
</evidence>
<sequence>MYAFFILCTDDNGKYYNSQFRSTTIEAGFDGLTELTREGWKLRYIRCLDQDDCFGNWIDLPVEAFDERPMVAILQELQNEWTYLLSPSA</sequence>